<dbReference type="Pfam" id="PF10545">
    <property type="entry name" value="MADF_DNA_bdg"/>
    <property type="match status" value="1"/>
</dbReference>
<proteinExistence type="predicted"/>
<organism evidence="5 6">
    <name type="scientific">Plakobranchus ocellatus</name>
    <dbReference type="NCBI Taxonomy" id="259542"/>
    <lineage>
        <taxon>Eukaryota</taxon>
        <taxon>Metazoa</taxon>
        <taxon>Spiralia</taxon>
        <taxon>Lophotrochozoa</taxon>
        <taxon>Mollusca</taxon>
        <taxon>Gastropoda</taxon>
        <taxon>Heterobranchia</taxon>
        <taxon>Euthyneura</taxon>
        <taxon>Panpulmonata</taxon>
        <taxon>Sacoglossa</taxon>
        <taxon>Placobranchoidea</taxon>
        <taxon>Plakobranchidae</taxon>
        <taxon>Plakobranchus</taxon>
    </lineage>
</organism>
<evidence type="ECO:0000313" key="5">
    <source>
        <dbReference type="EMBL" id="GFO43731.1"/>
    </source>
</evidence>
<dbReference type="SMART" id="SM00595">
    <property type="entry name" value="MADF"/>
    <property type="match status" value="1"/>
</dbReference>
<comment type="subcellular location">
    <subcellularLocation>
        <location evidence="1">Nucleus</location>
    </subcellularLocation>
</comment>
<dbReference type="InterPro" id="IPR039353">
    <property type="entry name" value="TF_Adf1"/>
</dbReference>
<feature type="region of interest" description="Disordered" evidence="2">
    <location>
        <begin position="190"/>
        <end position="230"/>
    </location>
</feature>
<accession>A0AAV4DHT4</accession>
<dbReference type="Pfam" id="PF02944">
    <property type="entry name" value="BESS"/>
    <property type="match status" value="1"/>
</dbReference>
<keyword evidence="1" id="KW-0539">Nucleus</keyword>
<dbReference type="InterPro" id="IPR004210">
    <property type="entry name" value="BESS_motif"/>
</dbReference>
<reference evidence="5 6" key="1">
    <citation type="journal article" date="2021" name="Elife">
        <title>Chloroplast acquisition without the gene transfer in kleptoplastic sea slugs, Plakobranchus ocellatus.</title>
        <authorList>
            <person name="Maeda T."/>
            <person name="Takahashi S."/>
            <person name="Yoshida T."/>
            <person name="Shimamura S."/>
            <person name="Takaki Y."/>
            <person name="Nagai Y."/>
            <person name="Toyoda A."/>
            <person name="Suzuki Y."/>
            <person name="Arimoto A."/>
            <person name="Ishii H."/>
            <person name="Satoh N."/>
            <person name="Nishiyama T."/>
            <person name="Hasebe M."/>
            <person name="Maruyama T."/>
            <person name="Minagawa J."/>
            <person name="Obokata J."/>
            <person name="Shigenobu S."/>
        </authorList>
    </citation>
    <scope>NUCLEOTIDE SEQUENCE [LARGE SCALE GENOMIC DNA]</scope>
</reference>
<dbReference type="GO" id="GO:0003677">
    <property type="term" value="F:DNA binding"/>
    <property type="evidence" value="ECO:0007669"/>
    <property type="project" value="InterPro"/>
</dbReference>
<feature type="domain" description="MADF" evidence="3">
    <location>
        <begin position="67"/>
        <end position="155"/>
    </location>
</feature>
<dbReference type="Proteomes" id="UP000735302">
    <property type="component" value="Unassembled WGS sequence"/>
</dbReference>
<evidence type="ECO:0000259" key="4">
    <source>
        <dbReference type="PROSITE" id="PS51031"/>
    </source>
</evidence>
<name>A0AAV4DHT4_9GAST</name>
<evidence type="ECO:0000256" key="2">
    <source>
        <dbReference type="SAM" id="MobiDB-lite"/>
    </source>
</evidence>
<gene>
    <name evidence="5" type="ORF">PoB_007023600</name>
</gene>
<dbReference type="PROSITE" id="PS51029">
    <property type="entry name" value="MADF"/>
    <property type="match status" value="1"/>
</dbReference>
<sequence length="296" mass="33854">MACSHQKLILTRPSKAFLKLSCSILLEVDLVLPFSHKHDDMPATTSFRWMIIGQYSMNKVEREFAESLVLEVEKHPAIYARSHPDHKDRNKIDLEWTLIAAKLSSTVEVVKRRWQNLRGSFSKTLAVLKNQPSESAPNPKFYLFEQMKFLQHHMAHSTIHGRYGSVEKQQEEEEEEQIVVELNMEEEEVGSQFLSAPSSPTPSVSSAASTTSSAPRAKKRSRQEQRQPWDDAAVQYLNSRTAKEDPDLNFFKGLLPMVAGLNKKNKLKFFSEVTTLLFNHIEQQDSENLVLNISVE</sequence>
<protein>
    <submittedName>
        <fullName evidence="5">Lipopolysaccharide-induced tumor necrosis factor-alpha factor</fullName>
    </submittedName>
</protein>
<feature type="compositionally biased region" description="Low complexity" evidence="2">
    <location>
        <begin position="195"/>
        <end position="215"/>
    </location>
</feature>
<comment type="caution">
    <text evidence="5">The sequence shown here is derived from an EMBL/GenBank/DDBJ whole genome shotgun (WGS) entry which is preliminary data.</text>
</comment>
<evidence type="ECO:0000313" key="6">
    <source>
        <dbReference type="Proteomes" id="UP000735302"/>
    </source>
</evidence>
<feature type="domain" description="BESS" evidence="4">
    <location>
        <begin position="244"/>
        <end position="283"/>
    </location>
</feature>
<dbReference type="PANTHER" id="PTHR12243">
    <property type="entry name" value="MADF DOMAIN TRANSCRIPTION FACTOR"/>
    <property type="match status" value="1"/>
</dbReference>
<keyword evidence="6" id="KW-1185">Reference proteome</keyword>
<dbReference type="PANTHER" id="PTHR12243:SF67">
    <property type="entry name" value="COREPRESSOR OF PANGOLIN, ISOFORM A-RELATED"/>
    <property type="match status" value="1"/>
</dbReference>
<dbReference type="AlphaFoldDB" id="A0AAV4DHT4"/>
<evidence type="ECO:0000256" key="1">
    <source>
        <dbReference type="PROSITE-ProRule" id="PRU00371"/>
    </source>
</evidence>
<dbReference type="GO" id="GO:0005634">
    <property type="term" value="C:nucleus"/>
    <property type="evidence" value="ECO:0007669"/>
    <property type="project" value="UniProtKB-SubCell"/>
</dbReference>
<evidence type="ECO:0000259" key="3">
    <source>
        <dbReference type="PROSITE" id="PS51029"/>
    </source>
</evidence>
<dbReference type="EMBL" id="BLXT01007896">
    <property type="protein sequence ID" value="GFO43731.1"/>
    <property type="molecule type" value="Genomic_DNA"/>
</dbReference>
<dbReference type="InterPro" id="IPR006578">
    <property type="entry name" value="MADF-dom"/>
</dbReference>
<dbReference type="PROSITE" id="PS51031">
    <property type="entry name" value="BESS"/>
    <property type="match status" value="1"/>
</dbReference>